<proteinExistence type="predicted"/>
<name>A0A8W8NNG7_MAGGI</name>
<keyword evidence="3" id="KW-1185">Reference proteome</keyword>
<protein>
    <submittedName>
        <fullName evidence="2">Uncharacterized protein</fullName>
    </submittedName>
</protein>
<sequence>MALKWFYVSITVAMLSANYSCIAEIVRMPLQPTISTVAMSVIPLNESFSVCVLVFFGPSDTEIKFNGDTLEVSREHVDEFEVYMVNNNANMDRRITLKSKSKGETITMYPNFNYNLPIKSSFIENTCYVKIEKDAMGERTKYTATVTSFAEREDLENLSKYFIAYIRDKSGARVQLSTRHLNETENENVVSYYKYLDTYYSGSKTDSCSEYYSILNYSAIEADGITVESFGFVLNVSSSDYYGNDMTINRSWYYQIV</sequence>
<dbReference type="EnsemblMetazoa" id="G8266.1">
    <property type="protein sequence ID" value="G8266.1:cds"/>
    <property type="gene ID" value="G8266"/>
</dbReference>
<evidence type="ECO:0000256" key="1">
    <source>
        <dbReference type="SAM" id="SignalP"/>
    </source>
</evidence>
<feature type="signal peptide" evidence="1">
    <location>
        <begin position="1"/>
        <end position="17"/>
    </location>
</feature>
<dbReference type="Proteomes" id="UP000005408">
    <property type="component" value="Unassembled WGS sequence"/>
</dbReference>
<keyword evidence="1" id="KW-0732">Signal</keyword>
<evidence type="ECO:0000313" key="3">
    <source>
        <dbReference type="Proteomes" id="UP000005408"/>
    </source>
</evidence>
<reference evidence="2" key="1">
    <citation type="submission" date="2022-08" db="UniProtKB">
        <authorList>
            <consortium name="EnsemblMetazoa"/>
        </authorList>
    </citation>
    <scope>IDENTIFICATION</scope>
    <source>
        <strain evidence="2">05x7-T-G4-1.051#20</strain>
    </source>
</reference>
<dbReference type="AlphaFoldDB" id="A0A8W8NNG7"/>
<organism evidence="2 3">
    <name type="scientific">Magallana gigas</name>
    <name type="common">Pacific oyster</name>
    <name type="synonym">Crassostrea gigas</name>
    <dbReference type="NCBI Taxonomy" id="29159"/>
    <lineage>
        <taxon>Eukaryota</taxon>
        <taxon>Metazoa</taxon>
        <taxon>Spiralia</taxon>
        <taxon>Lophotrochozoa</taxon>
        <taxon>Mollusca</taxon>
        <taxon>Bivalvia</taxon>
        <taxon>Autobranchia</taxon>
        <taxon>Pteriomorphia</taxon>
        <taxon>Ostreida</taxon>
        <taxon>Ostreoidea</taxon>
        <taxon>Ostreidae</taxon>
        <taxon>Magallana</taxon>
    </lineage>
</organism>
<feature type="chain" id="PRO_5036492271" evidence="1">
    <location>
        <begin position="18"/>
        <end position="257"/>
    </location>
</feature>
<evidence type="ECO:0000313" key="2">
    <source>
        <dbReference type="EnsemblMetazoa" id="G8266.1:cds"/>
    </source>
</evidence>
<accession>A0A8W8NNG7</accession>